<evidence type="ECO:0000313" key="3">
    <source>
        <dbReference type="Proteomes" id="UP001458880"/>
    </source>
</evidence>
<reference evidence="2 3" key="1">
    <citation type="journal article" date="2024" name="BMC Genomics">
        <title>De novo assembly and annotation of Popillia japonica's genome with initial clues to its potential as an invasive pest.</title>
        <authorList>
            <person name="Cucini C."/>
            <person name="Boschi S."/>
            <person name="Funari R."/>
            <person name="Cardaioli E."/>
            <person name="Iannotti N."/>
            <person name="Marturano G."/>
            <person name="Paoli F."/>
            <person name="Bruttini M."/>
            <person name="Carapelli A."/>
            <person name="Frati F."/>
            <person name="Nardi F."/>
        </authorList>
    </citation>
    <scope>NUCLEOTIDE SEQUENCE [LARGE SCALE GENOMIC DNA]</scope>
    <source>
        <strain evidence="2">DMR45628</strain>
    </source>
</reference>
<evidence type="ECO:0000256" key="1">
    <source>
        <dbReference type="SAM" id="MobiDB-lite"/>
    </source>
</evidence>
<gene>
    <name evidence="2" type="ORF">QE152_g32005</name>
</gene>
<feature type="region of interest" description="Disordered" evidence="1">
    <location>
        <begin position="88"/>
        <end position="119"/>
    </location>
</feature>
<sequence length="182" mass="21445">MKDRQAYHRDTKMQQNHFCTSDLQKLCSTSLRGENRQVSVNHFGAIERPHTNCRKNYDSNRANKDKSSTRKTKKNRFVKKERPLNRVGNRRKRYKRKREKAQGGNRKMNRIRNGNCENQIPNKKDGAQWPLLCSSRHIISIDMVAWQRTLLSQPTQNRPSSTNLYPLAFIHGVSLLLCQNYY</sequence>
<dbReference type="Proteomes" id="UP001458880">
    <property type="component" value="Unassembled WGS sequence"/>
</dbReference>
<dbReference type="AlphaFoldDB" id="A0AAW1J112"/>
<protein>
    <submittedName>
        <fullName evidence="2">Uncharacterized protein</fullName>
    </submittedName>
</protein>
<organism evidence="2 3">
    <name type="scientific">Popillia japonica</name>
    <name type="common">Japanese beetle</name>
    <dbReference type="NCBI Taxonomy" id="7064"/>
    <lineage>
        <taxon>Eukaryota</taxon>
        <taxon>Metazoa</taxon>
        <taxon>Ecdysozoa</taxon>
        <taxon>Arthropoda</taxon>
        <taxon>Hexapoda</taxon>
        <taxon>Insecta</taxon>
        <taxon>Pterygota</taxon>
        <taxon>Neoptera</taxon>
        <taxon>Endopterygota</taxon>
        <taxon>Coleoptera</taxon>
        <taxon>Polyphaga</taxon>
        <taxon>Scarabaeiformia</taxon>
        <taxon>Scarabaeidae</taxon>
        <taxon>Rutelinae</taxon>
        <taxon>Popillia</taxon>
    </lineage>
</organism>
<comment type="caution">
    <text evidence="2">The sequence shown here is derived from an EMBL/GenBank/DDBJ whole genome shotgun (WGS) entry which is preliminary data.</text>
</comment>
<proteinExistence type="predicted"/>
<evidence type="ECO:0000313" key="2">
    <source>
        <dbReference type="EMBL" id="KAK9696274.1"/>
    </source>
</evidence>
<feature type="region of interest" description="Disordered" evidence="1">
    <location>
        <begin position="46"/>
        <end position="76"/>
    </location>
</feature>
<feature type="compositionally biased region" description="Basic and acidic residues" evidence="1">
    <location>
        <begin position="46"/>
        <end position="68"/>
    </location>
</feature>
<keyword evidence="3" id="KW-1185">Reference proteome</keyword>
<accession>A0AAW1J112</accession>
<dbReference type="EMBL" id="JASPKY010000456">
    <property type="protein sequence ID" value="KAK9696274.1"/>
    <property type="molecule type" value="Genomic_DNA"/>
</dbReference>
<feature type="compositionally biased region" description="Basic residues" evidence="1">
    <location>
        <begin position="88"/>
        <end position="99"/>
    </location>
</feature>
<name>A0AAW1J112_POPJA</name>